<evidence type="ECO:0000259" key="1">
    <source>
        <dbReference type="Pfam" id="PF04773"/>
    </source>
</evidence>
<proteinExistence type="predicted"/>
<evidence type="ECO:0000313" key="3">
    <source>
        <dbReference type="EMBL" id="MBB4860856.1"/>
    </source>
</evidence>
<dbReference type="PIRSF" id="PIRSF018266">
    <property type="entry name" value="FecR"/>
    <property type="match status" value="1"/>
</dbReference>
<dbReference type="InterPro" id="IPR032623">
    <property type="entry name" value="FecR_N"/>
</dbReference>
<dbReference type="PANTHER" id="PTHR30273:SF2">
    <property type="entry name" value="PROTEIN FECR"/>
    <property type="match status" value="1"/>
</dbReference>
<accession>A0A7W7NXX7</accession>
<feature type="domain" description="FecR protein" evidence="1">
    <location>
        <begin position="122"/>
        <end position="211"/>
    </location>
</feature>
<keyword evidence="3" id="KW-0812">Transmembrane</keyword>
<dbReference type="Gene3D" id="2.60.120.1440">
    <property type="match status" value="1"/>
</dbReference>
<dbReference type="Pfam" id="PF04773">
    <property type="entry name" value="FecR"/>
    <property type="match status" value="1"/>
</dbReference>
<protein>
    <submittedName>
        <fullName evidence="3">Transmembrane sensor</fullName>
    </submittedName>
</protein>
<keyword evidence="4" id="KW-1185">Reference proteome</keyword>
<organism evidence="3 4">
    <name type="scientific">Novosphingobium chloroacetimidivorans</name>
    <dbReference type="NCBI Taxonomy" id="1428314"/>
    <lineage>
        <taxon>Bacteria</taxon>
        <taxon>Pseudomonadati</taxon>
        <taxon>Pseudomonadota</taxon>
        <taxon>Alphaproteobacteria</taxon>
        <taxon>Sphingomonadales</taxon>
        <taxon>Sphingomonadaceae</taxon>
        <taxon>Novosphingobium</taxon>
    </lineage>
</organism>
<dbReference type="InterPro" id="IPR006860">
    <property type="entry name" value="FecR"/>
</dbReference>
<dbReference type="InterPro" id="IPR012373">
    <property type="entry name" value="Ferrdict_sens_TM"/>
</dbReference>
<dbReference type="Gene3D" id="3.55.50.30">
    <property type="match status" value="1"/>
</dbReference>
<dbReference type="PANTHER" id="PTHR30273">
    <property type="entry name" value="PERIPLASMIC SIGNAL SENSOR AND SIGMA FACTOR ACTIVATOR FECR-RELATED"/>
    <property type="match status" value="1"/>
</dbReference>
<feature type="domain" description="FecR N-terminal" evidence="2">
    <location>
        <begin position="11"/>
        <end position="53"/>
    </location>
</feature>
<dbReference type="GO" id="GO:0016989">
    <property type="term" value="F:sigma factor antagonist activity"/>
    <property type="evidence" value="ECO:0007669"/>
    <property type="project" value="TreeGrafter"/>
</dbReference>
<reference evidence="3 4" key="1">
    <citation type="submission" date="2020-08" db="EMBL/GenBank/DDBJ databases">
        <title>Functional genomics of gut bacteria from endangered species of beetles.</title>
        <authorList>
            <person name="Carlos-Shanley C."/>
        </authorList>
    </citation>
    <scope>NUCLEOTIDE SEQUENCE [LARGE SCALE GENOMIC DNA]</scope>
    <source>
        <strain evidence="3 4">S00245</strain>
    </source>
</reference>
<evidence type="ECO:0000259" key="2">
    <source>
        <dbReference type="Pfam" id="PF16220"/>
    </source>
</evidence>
<sequence length="334" mass="36368">MALTDEDDIADQTAAWFTRLTSGEATEADRADFERWRSADPAHAQSYAELQELLGTLDTAFIDEFANDALLDRETRVGEAATAPRIAWRPWAVAASLVLLVGGGSLLFQYSPEREGAYASASTAVGEQRTLRLADGSIVRLNTASKLRYRLGSDERSLMLDDGEAFFQVAKDPTRPFIVTLPTARVSAVGTGFNIRIVGSKTEVAVTEGVVTLDSISGQTGASYRLSKGDFARLGHDKLAIVRGMQSNPATAWTEGQLVYENRTLGEVVEDLDRYYAGRLILDHGMVGNLRVSAVINLTGEDEVLRVLSDQLPIKVERMPNGDRRISARNDKGG</sequence>
<dbReference type="EMBL" id="JACHLR010000034">
    <property type="protein sequence ID" value="MBB4860856.1"/>
    <property type="molecule type" value="Genomic_DNA"/>
</dbReference>
<name>A0A7W7NXX7_9SPHN</name>
<dbReference type="Pfam" id="PF16220">
    <property type="entry name" value="DUF4880"/>
    <property type="match status" value="1"/>
</dbReference>
<keyword evidence="3" id="KW-0472">Membrane</keyword>
<comment type="caution">
    <text evidence="3">The sequence shown here is derived from an EMBL/GenBank/DDBJ whole genome shotgun (WGS) entry which is preliminary data.</text>
</comment>
<dbReference type="AlphaFoldDB" id="A0A7W7NXX7"/>
<dbReference type="Proteomes" id="UP000555448">
    <property type="component" value="Unassembled WGS sequence"/>
</dbReference>
<dbReference type="RefSeq" id="WP_184250350.1">
    <property type="nucleotide sequence ID" value="NZ_JACHLR010000034.1"/>
</dbReference>
<gene>
    <name evidence="3" type="ORF">HNO88_004201</name>
</gene>
<evidence type="ECO:0000313" key="4">
    <source>
        <dbReference type="Proteomes" id="UP000555448"/>
    </source>
</evidence>